<accession>A0A150MHY5</accession>
<dbReference type="RefSeq" id="WP_235603707.1">
    <property type="nucleotide sequence ID" value="NZ_LQYW01000164.1"/>
</dbReference>
<dbReference type="InterPro" id="IPR050090">
    <property type="entry name" value="Tyrosine_recombinase_XerCD"/>
</dbReference>
<proteinExistence type="predicted"/>
<dbReference type="Pfam" id="PF00589">
    <property type="entry name" value="Phage_integrase"/>
    <property type="match status" value="1"/>
</dbReference>
<dbReference type="AlphaFoldDB" id="A0A150MHY5"/>
<feature type="domain" description="Tyr recombinase" evidence="5">
    <location>
        <begin position="146"/>
        <end position="264"/>
    </location>
</feature>
<dbReference type="InterPro" id="IPR013762">
    <property type="entry name" value="Integrase-like_cat_sf"/>
</dbReference>
<evidence type="ECO:0000256" key="2">
    <source>
        <dbReference type="ARBA" id="ARBA00023125"/>
    </source>
</evidence>
<feature type="domain" description="Core-binding (CB)" evidence="6">
    <location>
        <begin position="39"/>
        <end position="125"/>
    </location>
</feature>
<dbReference type="PROSITE" id="PS51898">
    <property type="entry name" value="TYR_RECOMBINASE"/>
    <property type="match status" value="1"/>
</dbReference>
<dbReference type="CDD" id="cd00397">
    <property type="entry name" value="DNA_BRE_C"/>
    <property type="match status" value="1"/>
</dbReference>
<dbReference type="PANTHER" id="PTHR30349">
    <property type="entry name" value="PHAGE INTEGRASE-RELATED"/>
    <property type="match status" value="1"/>
</dbReference>
<dbReference type="GO" id="GO:0015074">
    <property type="term" value="P:DNA integration"/>
    <property type="evidence" value="ECO:0007669"/>
    <property type="project" value="UniProtKB-KW"/>
</dbReference>
<name>A0A150MHY5_9BACL</name>
<evidence type="ECO:0000313" key="8">
    <source>
        <dbReference type="Proteomes" id="UP000075324"/>
    </source>
</evidence>
<evidence type="ECO:0000256" key="3">
    <source>
        <dbReference type="ARBA" id="ARBA00023172"/>
    </source>
</evidence>
<dbReference type="GO" id="GO:0003677">
    <property type="term" value="F:DNA binding"/>
    <property type="evidence" value="ECO:0007669"/>
    <property type="project" value="UniProtKB-UniRule"/>
</dbReference>
<sequence length="264" mass="31630">MKKIENERKLQRKSRRGRRGELSREELLLISDDNTEIEYTFEELLEIFIEDCELRNLREHTIYYRSELNAFIKLLKEQEIELRVSEWTGETIKRNVIMYMREKGLKTVSINSRLRAMRAFFNFLEGRNLIKSNPMKDIKLLRDRKRIVETFDNQQIKALFKACDLRTFVGLRDYTIMMLLLETGVRVNELVSIKTTDIIWEQKVIRIRNTKGRFERFVPIQDTLLYCHYDSEPYLGKSSYKNDVQTDISFSFGTSFITFITIFI</sequence>
<dbReference type="InterPro" id="IPR004107">
    <property type="entry name" value="Integrase_SAM-like_N"/>
</dbReference>
<evidence type="ECO:0000259" key="6">
    <source>
        <dbReference type="PROSITE" id="PS51900"/>
    </source>
</evidence>
<evidence type="ECO:0000256" key="1">
    <source>
        <dbReference type="ARBA" id="ARBA00022908"/>
    </source>
</evidence>
<dbReference type="InterPro" id="IPR010998">
    <property type="entry name" value="Integrase_recombinase_N"/>
</dbReference>
<reference evidence="7 8" key="1">
    <citation type="submission" date="2016-01" db="EMBL/GenBank/DDBJ databases">
        <title>Draft Genome Sequences of Seven Thermophilic Sporeformers Isolated from Foods.</title>
        <authorList>
            <person name="Berendsen E.M."/>
            <person name="Wells-Bennik M.H."/>
            <person name="Krawcyk A.O."/>
            <person name="De Jong A."/>
            <person name="Holsappel S."/>
            <person name="Eijlander R.T."/>
            <person name="Kuipers O.P."/>
        </authorList>
    </citation>
    <scope>NUCLEOTIDE SEQUENCE [LARGE SCALE GENOMIC DNA]</scope>
    <source>
        <strain evidence="7 8">B4110</strain>
    </source>
</reference>
<keyword evidence="2 4" id="KW-0238">DNA-binding</keyword>
<dbReference type="Proteomes" id="UP000075324">
    <property type="component" value="Unassembled WGS sequence"/>
</dbReference>
<dbReference type="InterPro" id="IPR044068">
    <property type="entry name" value="CB"/>
</dbReference>
<keyword evidence="3" id="KW-0233">DNA recombination</keyword>
<dbReference type="GO" id="GO:0006310">
    <property type="term" value="P:DNA recombination"/>
    <property type="evidence" value="ECO:0007669"/>
    <property type="project" value="UniProtKB-KW"/>
</dbReference>
<evidence type="ECO:0000259" key="5">
    <source>
        <dbReference type="PROSITE" id="PS51898"/>
    </source>
</evidence>
<keyword evidence="1" id="KW-0229">DNA integration</keyword>
<comment type="caution">
    <text evidence="7">The sequence shown here is derived from an EMBL/GenBank/DDBJ whole genome shotgun (WGS) entry which is preliminary data.</text>
</comment>
<protein>
    <submittedName>
        <fullName evidence="7">Uncharacterized protein</fullName>
    </submittedName>
</protein>
<dbReference type="PANTHER" id="PTHR30349:SF81">
    <property type="entry name" value="TYROSINE RECOMBINASE XERC"/>
    <property type="match status" value="1"/>
</dbReference>
<dbReference type="Gene3D" id="1.10.150.130">
    <property type="match status" value="1"/>
</dbReference>
<dbReference type="Pfam" id="PF02899">
    <property type="entry name" value="Phage_int_SAM_1"/>
    <property type="match status" value="1"/>
</dbReference>
<gene>
    <name evidence="7" type="ORF">B4110_3830</name>
</gene>
<dbReference type="EMBL" id="LQYW01000164">
    <property type="protein sequence ID" value="KYD23925.1"/>
    <property type="molecule type" value="Genomic_DNA"/>
</dbReference>
<dbReference type="SUPFAM" id="SSF56349">
    <property type="entry name" value="DNA breaking-rejoining enzymes"/>
    <property type="match status" value="1"/>
</dbReference>
<dbReference type="PATRIC" id="fig|153151.4.peg.1562"/>
<dbReference type="Gene3D" id="1.10.443.10">
    <property type="entry name" value="Intergrase catalytic core"/>
    <property type="match status" value="1"/>
</dbReference>
<dbReference type="InterPro" id="IPR002104">
    <property type="entry name" value="Integrase_catalytic"/>
</dbReference>
<evidence type="ECO:0000256" key="4">
    <source>
        <dbReference type="PROSITE-ProRule" id="PRU01248"/>
    </source>
</evidence>
<evidence type="ECO:0000313" key="7">
    <source>
        <dbReference type="EMBL" id="KYD23925.1"/>
    </source>
</evidence>
<organism evidence="7 8">
    <name type="scientific">Parageobacillus toebii</name>
    <dbReference type="NCBI Taxonomy" id="153151"/>
    <lineage>
        <taxon>Bacteria</taxon>
        <taxon>Bacillati</taxon>
        <taxon>Bacillota</taxon>
        <taxon>Bacilli</taxon>
        <taxon>Bacillales</taxon>
        <taxon>Anoxybacillaceae</taxon>
        <taxon>Parageobacillus</taxon>
    </lineage>
</organism>
<dbReference type="PROSITE" id="PS51900">
    <property type="entry name" value="CB"/>
    <property type="match status" value="1"/>
</dbReference>
<dbReference type="InterPro" id="IPR011010">
    <property type="entry name" value="DNA_brk_join_enz"/>
</dbReference>